<keyword evidence="2" id="KW-0677">Repeat</keyword>
<dbReference type="InterPro" id="IPR016024">
    <property type="entry name" value="ARM-type_fold"/>
</dbReference>
<name>A0A915N277_MELJA</name>
<feature type="region of interest" description="Disordered" evidence="6">
    <location>
        <begin position="637"/>
        <end position="668"/>
    </location>
</feature>
<dbReference type="PANTHER" id="PTHR12547:SF18">
    <property type="entry name" value="PROTEIN TIS11"/>
    <property type="match status" value="1"/>
</dbReference>
<dbReference type="PANTHER" id="PTHR12547">
    <property type="entry name" value="CCCH ZINC FINGER/TIS11-RELATED"/>
    <property type="match status" value="1"/>
</dbReference>
<evidence type="ECO:0000259" key="7">
    <source>
        <dbReference type="PROSITE" id="PS50103"/>
    </source>
</evidence>
<evidence type="ECO:0000313" key="8">
    <source>
        <dbReference type="Proteomes" id="UP000887561"/>
    </source>
</evidence>
<evidence type="ECO:0000256" key="2">
    <source>
        <dbReference type="ARBA" id="ARBA00022737"/>
    </source>
</evidence>
<evidence type="ECO:0000313" key="9">
    <source>
        <dbReference type="WBParaSite" id="scaffold6480_cov311.g10888"/>
    </source>
</evidence>
<dbReference type="InterPro" id="IPR000571">
    <property type="entry name" value="Znf_CCCH"/>
</dbReference>
<dbReference type="InterPro" id="IPR036855">
    <property type="entry name" value="Znf_CCCH_sf"/>
</dbReference>
<evidence type="ECO:0000256" key="4">
    <source>
        <dbReference type="ARBA" id="ARBA00022833"/>
    </source>
</evidence>
<evidence type="ECO:0000256" key="5">
    <source>
        <dbReference type="PROSITE-ProRule" id="PRU00723"/>
    </source>
</evidence>
<protein>
    <submittedName>
        <fullName evidence="9">C3H1-type domain-containing protein</fullName>
    </submittedName>
</protein>
<organism evidence="8 9">
    <name type="scientific">Meloidogyne javanica</name>
    <name type="common">Root-knot nematode worm</name>
    <dbReference type="NCBI Taxonomy" id="6303"/>
    <lineage>
        <taxon>Eukaryota</taxon>
        <taxon>Metazoa</taxon>
        <taxon>Ecdysozoa</taxon>
        <taxon>Nematoda</taxon>
        <taxon>Chromadorea</taxon>
        <taxon>Rhabditida</taxon>
        <taxon>Tylenchina</taxon>
        <taxon>Tylenchomorpha</taxon>
        <taxon>Tylenchoidea</taxon>
        <taxon>Meloidogynidae</taxon>
        <taxon>Meloidogyninae</taxon>
        <taxon>Meloidogyne</taxon>
        <taxon>Meloidogyne incognita group</taxon>
    </lineage>
</organism>
<dbReference type="InterPro" id="IPR045877">
    <property type="entry name" value="ZFP36-like"/>
</dbReference>
<keyword evidence="8" id="KW-1185">Reference proteome</keyword>
<dbReference type="AlphaFoldDB" id="A0A915N277"/>
<feature type="domain" description="C3H1-type" evidence="7">
    <location>
        <begin position="779"/>
        <end position="807"/>
    </location>
</feature>
<reference evidence="9" key="1">
    <citation type="submission" date="2022-11" db="UniProtKB">
        <authorList>
            <consortium name="WormBaseParasite"/>
        </authorList>
    </citation>
    <scope>IDENTIFICATION</scope>
</reference>
<dbReference type="GO" id="GO:0008270">
    <property type="term" value="F:zinc ion binding"/>
    <property type="evidence" value="ECO:0007669"/>
    <property type="project" value="UniProtKB-KW"/>
</dbReference>
<accession>A0A915N277</accession>
<evidence type="ECO:0000256" key="3">
    <source>
        <dbReference type="ARBA" id="ARBA00022771"/>
    </source>
</evidence>
<keyword evidence="4 5" id="KW-0862">Zinc</keyword>
<dbReference type="WBParaSite" id="scaffold6480_cov311.g10888">
    <property type="protein sequence ID" value="scaffold6480_cov311.g10888"/>
    <property type="gene ID" value="scaffold6480_cov311.g10888"/>
</dbReference>
<evidence type="ECO:0000256" key="1">
    <source>
        <dbReference type="ARBA" id="ARBA00022723"/>
    </source>
</evidence>
<dbReference type="SUPFAM" id="SSF48371">
    <property type="entry name" value="ARM repeat"/>
    <property type="match status" value="1"/>
</dbReference>
<dbReference type="InterPro" id="IPR011989">
    <property type="entry name" value="ARM-like"/>
</dbReference>
<dbReference type="Proteomes" id="UP000887561">
    <property type="component" value="Unplaced"/>
</dbReference>
<dbReference type="GO" id="GO:0003729">
    <property type="term" value="F:mRNA binding"/>
    <property type="evidence" value="ECO:0007669"/>
    <property type="project" value="InterPro"/>
</dbReference>
<dbReference type="Gene3D" id="1.25.10.10">
    <property type="entry name" value="Leucine-rich Repeat Variant"/>
    <property type="match status" value="1"/>
</dbReference>
<dbReference type="SUPFAM" id="SSF90229">
    <property type="entry name" value="CCCH zinc finger"/>
    <property type="match status" value="1"/>
</dbReference>
<dbReference type="SMART" id="SM00356">
    <property type="entry name" value="ZnF_C3H1"/>
    <property type="match status" value="2"/>
</dbReference>
<dbReference type="Pfam" id="PF00642">
    <property type="entry name" value="zf-CCCH"/>
    <property type="match status" value="1"/>
</dbReference>
<keyword evidence="1 5" id="KW-0479">Metal-binding</keyword>
<dbReference type="Gene3D" id="4.10.1000.10">
    <property type="entry name" value="Zinc finger, CCCH-type"/>
    <property type="match status" value="1"/>
</dbReference>
<proteinExistence type="predicted"/>
<feature type="zinc finger region" description="C3H1-type" evidence="5">
    <location>
        <begin position="779"/>
        <end position="807"/>
    </location>
</feature>
<keyword evidence="3 5" id="KW-0863">Zinc-finger</keyword>
<dbReference type="PROSITE" id="PS50103">
    <property type="entry name" value="ZF_C3H1"/>
    <property type="match status" value="1"/>
</dbReference>
<sequence>MKSTGIEIINSGLQSLNFRMISKNDFDHLIRILLSYLSPTNSPKDANYEKEIIEIFDQLQQFIQRDFPINRRVDGLNVANNAKIIYLHMVYLNNRLRPTEQLAQKVADVLTALQQITKLSHDQYYGPVRALENRKLQISLGLVEVLTKLFVLDINIFGIQLTSYEKCSKFRRSIGNALMNLVYQQREAKSRLCTNRQFLLKVADVIDHFYAGLIQNVSYNSDPTISQNLSIIVPPLVRTAVNISLKERDGVKVFDPIALSSQHKQQLLKVLSALWNLAEDPPENKHVMCIEVPEFVPMLLRIMFCDHNELQLIQAATGIIKHLSGYFLQFHDLFAKILRKGLTSALMRQLTSSSSDLIIDSLSALYTLSRHPIIGKEILSNEAYMQQIAYLTRNTNEGISRASRLVLNNVYSVTVYFAKNAVPLAWPIQNLIPSPVDPCGQLASTNYSSGLNQNDPLNLNNQDYPEKKDVSNLESRLESNNDCVFVEGSLLDHGVQDLPTSVMCTRNASSRSSINSTDVKLQILKALDENKHSGHCTNADISGNSDVHAGDVVKNANILSENQSSEGILAEAIRDFMPKPKDKNVSLNADVTRSSTPILTPISCNSPCKATSENDGPKHKRCTQLLEDSIAAVMPSPKHSISNQFRSRDTSCSGTSSSNARIQHNNSEEEDLLLRGSKKSFNFDSDVASAQLIVVDCQKISSKTYNQSEKMGKNIQYSGRKLLNFSYFSLMEGVCPRGRLCHYAHGIRELNYSQYYALWGTTPTVTTPVNKPEDHQNKFFKTAICQFWQQKGVCNNGDQCKWAHGDQELRRSENGLGMVRSGLVSDEQTSSVMIGPQLEGPLPKREIIEDDCVNDLLNDRKRNWQEAGLEIADR</sequence>
<evidence type="ECO:0000256" key="6">
    <source>
        <dbReference type="SAM" id="MobiDB-lite"/>
    </source>
</evidence>
<dbReference type="GO" id="GO:0043186">
    <property type="term" value="C:P granule"/>
    <property type="evidence" value="ECO:0007669"/>
    <property type="project" value="UniProtKB-ARBA"/>
</dbReference>